<dbReference type="HOGENOM" id="CLU_798752_0_0_4"/>
<dbReference type="GO" id="GO:0016740">
    <property type="term" value="F:transferase activity"/>
    <property type="evidence" value="ECO:0007669"/>
    <property type="project" value="UniProtKB-KW"/>
</dbReference>
<proteinExistence type="predicted"/>
<name>C1DCS0_LARHH</name>
<dbReference type="eggNOG" id="COG1216">
    <property type="taxonomic scope" value="Bacteria"/>
</dbReference>
<protein>
    <submittedName>
        <fullName evidence="1">Putative glycosyltransferase</fullName>
    </submittedName>
</protein>
<dbReference type="KEGG" id="lhk:LHK_02708"/>
<dbReference type="EMBL" id="CP001154">
    <property type="protein sequence ID" value="ACO75689.1"/>
    <property type="molecule type" value="Genomic_DNA"/>
</dbReference>
<dbReference type="Proteomes" id="UP000002010">
    <property type="component" value="Chromosome"/>
</dbReference>
<dbReference type="SUPFAM" id="SSF53448">
    <property type="entry name" value="Nucleotide-diphospho-sugar transferases"/>
    <property type="match status" value="1"/>
</dbReference>
<sequence>MKYKNLLDLKYLVSQDNYGYETNYGSSISMASGEYSLYLSDDDLLDIESVFEIIDFMESNPSVSVVYAPWRLIDLTSGKDCGEFYHIEKLTAFEKASYEKVLNFVLDGHIFPEVGIYRNYSNKKIAFTVDGMAWCAFVQLRNALSVGDVVFWPNNFYAAVVNYFPDLAHGHEGSKDTMYKWDTYRGGVEALLAAARVDPVWMSFYALKINKFTAIRMSVGLRLRLAAGVGCAVENYYLAARVAAYGVGLPICGKDISMMARLEYIAKSRQIHNHRKGLYVVDCMNAALAEELNKLNPCSWFVGSEEFDSICPDDVVVLLMNNAKVCWRGGGNCYISEDDLELMFPEI</sequence>
<evidence type="ECO:0000313" key="1">
    <source>
        <dbReference type="EMBL" id="ACO75689.1"/>
    </source>
</evidence>
<reference evidence="1 2" key="1">
    <citation type="journal article" date="2009" name="PLoS Genet.">
        <title>The complete genome and proteome of Laribacter hongkongensis reveal potential mechanisms for adaptations to different temperatures and habitats.</title>
        <authorList>
            <person name="Woo P.C."/>
            <person name="Lau S.K."/>
            <person name="Tse H."/>
            <person name="Teng J.L."/>
            <person name="Curreem S.O."/>
            <person name="Tsang A.K."/>
            <person name="Fan R.Y."/>
            <person name="Wong G.K."/>
            <person name="Huang Y."/>
            <person name="Loman N.J."/>
            <person name="Snyder L.A."/>
            <person name="Cai J.J."/>
            <person name="Huang J.D."/>
            <person name="Mak W."/>
            <person name="Pallen M.J."/>
            <person name="Lok S."/>
            <person name="Yuen K.Y."/>
        </authorList>
    </citation>
    <scope>NUCLEOTIDE SEQUENCE [LARGE SCALE GENOMIC DNA]</scope>
    <source>
        <strain evidence="1 2">HLHK9</strain>
    </source>
</reference>
<dbReference type="AlphaFoldDB" id="C1DCS0"/>
<evidence type="ECO:0000313" key="2">
    <source>
        <dbReference type="Proteomes" id="UP000002010"/>
    </source>
</evidence>
<keyword evidence="2" id="KW-1185">Reference proteome</keyword>
<keyword evidence="1" id="KW-0808">Transferase</keyword>
<organism evidence="1 2">
    <name type="scientific">Laribacter hongkongensis (strain HLHK9)</name>
    <dbReference type="NCBI Taxonomy" id="557598"/>
    <lineage>
        <taxon>Bacteria</taxon>
        <taxon>Pseudomonadati</taxon>
        <taxon>Pseudomonadota</taxon>
        <taxon>Betaproteobacteria</taxon>
        <taxon>Neisseriales</taxon>
        <taxon>Aquaspirillaceae</taxon>
        <taxon>Laribacter</taxon>
    </lineage>
</organism>
<dbReference type="STRING" id="557598.LHK_02708"/>
<dbReference type="Gene3D" id="3.90.550.10">
    <property type="entry name" value="Spore Coat Polysaccharide Biosynthesis Protein SpsA, Chain A"/>
    <property type="match status" value="1"/>
</dbReference>
<gene>
    <name evidence="1" type="ordered locus">LHK_02708</name>
</gene>
<accession>C1DCS0</accession>
<dbReference type="InterPro" id="IPR029044">
    <property type="entry name" value="Nucleotide-diphossugar_trans"/>
</dbReference>